<gene>
    <name evidence="4" type="ORF">NCTC11190_00644</name>
</gene>
<dbReference type="SMART" id="SM00710">
    <property type="entry name" value="PbH1"/>
    <property type="match status" value="6"/>
</dbReference>
<dbReference type="Pfam" id="PF13229">
    <property type="entry name" value="Beta_helix"/>
    <property type="match status" value="1"/>
</dbReference>
<reference evidence="4 5" key="1">
    <citation type="submission" date="2018-06" db="EMBL/GenBank/DDBJ databases">
        <authorList>
            <consortium name="Pathogen Informatics"/>
            <person name="Doyle S."/>
        </authorList>
    </citation>
    <scope>NUCLEOTIDE SEQUENCE [LARGE SCALE GENOMIC DNA]</scope>
    <source>
        <strain evidence="4 5">NCTC11190</strain>
    </source>
</reference>
<evidence type="ECO:0000256" key="1">
    <source>
        <dbReference type="SAM" id="MobiDB-lite"/>
    </source>
</evidence>
<evidence type="ECO:0000259" key="3">
    <source>
        <dbReference type="Pfam" id="PF13229"/>
    </source>
</evidence>
<dbReference type="SUPFAM" id="SSF51126">
    <property type="entry name" value="Pectin lyase-like"/>
    <property type="match status" value="1"/>
</dbReference>
<proteinExistence type="predicted"/>
<keyword evidence="5" id="KW-1185">Reference proteome</keyword>
<dbReference type="AlphaFoldDB" id="A0A379MPP3"/>
<feature type="chain" id="PRO_5016590225" description="Right handed beta helix domain-containing protein" evidence="2">
    <location>
        <begin position="31"/>
        <end position="722"/>
    </location>
</feature>
<sequence>MGSANFPKLMKLSLFLSLPLCCLHIATAQAGQQTLIVSPHGDDRASGTLRKPFRTLERALAETARHPQDTTLILLRGGTYFLTQTIEITGLKNLTIAPYDGEPVAFTGSCPVKPGNLRKVADPAIRERLRPEVRDRVRQIDAAASGIPLTSLMPKGFGRPSLPAWSELFIDGRPLNVARWPNDSMAPIGKIHCTGDIPREQKYGIGDPVFEYREERPSHWKSAEGMWIAGYFAHGYADDMIPVRGIDTAARTITAALPTQYGFMTGAPWRQWYALNLVEEIDLPGEYVLDSAGGRIYFLPPENTPMKDIRISTLETPMFAFTGCSNVTLRGVAMEYSRGMGVYIEQSDSVRVDSCAIRNLGYAGVCIGRGDTGSDQEAAGQSASPDGTPASIGTLQNRTYNDVLFNRRAGTYNGVSNCYIYQVGSGGVNLGGGDRATLTPAHNYVENCRIHDFNRIEKSYRPGIWIDGVGNRISNCEIFDAPSMAILLHGNDHTVEYCDIYDVCREVDDQGAFYYGRDPSERGNRVRYCYFHDFSSAHRVSATYHDDGACGMEVFGCVYYKAGTIPVLIGGGHDNVYRNNLFIDLPQAIHIDNRMEGWGRNMLDPGGIVDQRLRAVRHTEPPYAAAYPELARYWEGTPRVPRGNAFAGNLFYRVGRVLNGSPAWADWSNNWITTDDPGFADPADPMKGFVPDARIYRMIDRFAPIPFERIGCKLPDIRTVQQ</sequence>
<dbReference type="PANTHER" id="PTHR36453">
    <property type="entry name" value="SECRETED PROTEIN-RELATED"/>
    <property type="match status" value="1"/>
</dbReference>
<dbReference type="Proteomes" id="UP000255233">
    <property type="component" value="Unassembled WGS sequence"/>
</dbReference>
<dbReference type="InterPro" id="IPR006626">
    <property type="entry name" value="PbH1"/>
</dbReference>
<dbReference type="InterPro" id="IPR011050">
    <property type="entry name" value="Pectin_lyase_fold/virulence"/>
</dbReference>
<dbReference type="Gene3D" id="2.160.20.10">
    <property type="entry name" value="Single-stranded right-handed beta-helix, Pectin lyase-like"/>
    <property type="match status" value="3"/>
</dbReference>
<organism evidence="4 5">
    <name type="scientific">Rikenella microfusus</name>
    <dbReference type="NCBI Taxonomy" id="28139"/>
    <lineage>
        <taxon>Bacteria</taxon>
        <taxon>Pseudomonadati</taxon>
        <taxon>Bacteroidota</taxon>
        <taxon>Bacteroidia</taxon>
        <taxon>Bacteroidales</taxon>
        <taxon>Rikenellaceae</taxon>
        <taxon>Rikenella</taxon>
    </lineage>
</organism>
<protein>
    <recommendedName>
        <fullName evidence="3">Right handed beta helix domain-containing protein</fullName>
    </recommendedName>
</protein>
<keyword evidence="2" id="KW-0732">Signal</keyword>
<dbReference type="InterPro" id="IPR012334">
    <property type="entry name" value="Pectin_lyas_fold"/>
</dbReference>
<dbReference type="STRING" id="880526.GCA_000427365_00802"/>
<evidence type="ECO:0000313" key="4">
    <source>
        <dbReference type="EMBL" id="SUE33436.1"/>
    </source>
</evidence>
<feature type="signal peptide" evidence="2">
    <location>
        <begin position="1"/>
        <end position="30"/>
    </location>
</feature>
<accession>A0A379MPP3</accession>
<feature type="region of interest" description="Disordered" evidence="1">
    <location>
        <begin position="374"/>
        <end position="393"/>
    </location>
</feature>
<evidence type="ECO:0000313" key="5">
    <source>
        <dbReference type="Proteomes" id="UP000255233"/>
    </source>
</evidence>
<dbReference type="PANTHER" id="PTHR36453:SF1">
    <property type="entry name" value="RIGHT HANDED BETA HELIX DOMAIN-CONTAINING PROTEIN"/>
    <property type="match status" value="1"/>
</dbReference>
<name>A0A379MPP3_9BACT</name>
<dbReference type="InterPro" id="IPR039448">
    <property type="entry name" value="Beta_helix"/>
</dbReference>
<dbReference type="EMBL" id="UGVL01000001">
    <property type="protein sequence ID" value="SUE33436.1"/>
    <property type="molecule type" value="Genomic_DNA"/>
</dbReference>
<evidence type="ECO:0000256" key="2">
    <source>
        <dbReference type="SAM" id="SignalP"/>
    </source>
</evidence>
<feature type="domain" description="Right handed beta helix" evidence="3">
    <location>
        <begin position="413"/>
        <end position="582"/>
    </location>
</feature>